<dbReference type="CDD" id="cd12164">
    <property type="entry name" value="GDH_like_2"/>
    <property type="match status" value="1"/>
</dbReference>
<keyword evidence="2" id="KW-0520">NAD</keyword>
<dbReference type="Proteomes" id="UP000316030">
    <property type="component" value="Unassembled WGS sequence"/>
</dbReference>
<evidence type="ECO:0000256" key="1">
    <source>
        <dbReference type="ARBA" id="ARBA00023002"/>
    </source>
</evidence>
<evidence type="ECO:0000313" key="5">
    <source>
        <dbReference type="Proteomes" id="UP000316030"/>
    </source>
</evidence>
<proteinExistence type="predicted"/>
<dbReference type="EMBL" id="FXTO01000005">
    <property type="protein sequence ID" value="SMO53803.1"/>
    <property type="molecule type" value="Genomic_DNA"/>
</dbReference>
<feature type="domain" description="D-isomer specific 2-hydroxyacid dehydrogenase NAD-binding" evidence="3">
    <location>
        <begin position="104"/>
        <end position="277"/>
    </location>
</feature>
<dbReference type="PANTHER" id="PTHR43333">
    <property type="entry name" value="2-HACID_DH_C DOMAIN-CONTAINING PROTEIN"/>
    <property type="match status" value="1"/>
</dbReference>
<evidence type="ECO:0000313" key="4">
    <source>
        <dbReference type="EMBL" id="SMO53803.1"/>
    </source>
</evidence>
<gene>
    <name evidence="4" type="ORF">SAMN06265173_10587</name>
</gene>
<dbReference type="GO" id="GO:0016491">
    <property type="term" value="F:oxidoreductase activity"/>
    <property type="evidence" value="ECO:0007669"/>
    <property type="project" value="UniProtKB-KW"/>
</dbReference>
<protein>
    <submittedName>
        <fullName evidence="4">Glyoxylate/hydroxypyruvate reductase A</fullName>
    </submittedName>
</protein>
<keyword evidence="1" id="KW-0560">Oxidoreductase</keyword>
<reference evidence="4 5" key="1">
    <citation type="submission" date="2017-05" db="EMBL/GenBank/DDBJ databases">
        <authorList>
            <person name="Varghese N."/>
            <person name="Submissions S."/>
        </authorList>
    </citation>
    <scope>NUCLEOTIDE SEQUENCE [LARGE SCALE GENOMIC DNA]</scope>
    <source>
        <strain evidence="4 5">DSM 29506</strain>
    </source>
</reference>
<dbReference type="OrthoDB" id="9787219at2"/>
<evidence type="ECO:0000259" key="3">
    <source>
        <dbReference type="Pfam" id="PF02826"/>
    </source>
</evidence>
<dbReference type="PANTHER" id="PTHR43333:SF1">
    <property type="entry name" value="D-ISOMER SPECIFIC 2-HYDROXYACID DEHYDROGENASE NAD-BINDING DOMAIN-CONTAINING PROTEIN"/>
    <property type="match status" value="1"/>
</dbReference>
<dbReference type="InterPro" id="IPR006140">
    <property type="entry name" value="D-isomer_DH_NAD-bd"/>
</dbReference>
<accession>A0A521C328</accession>
<dbReference type="Gene3D" id="3.40.50.720">
    <property type="entry name" value="NAD(P)-binding Rossmann-like Domain"/>
    <property type="match status" value="2"/>
</dbReference>
<name>A0A521C328_9RHOB</name>
<dbReference type="GO" id="GO:0051287">
    <property type="term" value="F:NAD binding"/>
    <property type="evidence" value="ECO:0007669"/>
    <property type="project" value="InterPro"/>
</dbReference>
<dbReference type="AlphaFoldDB" id="A0A521C328"/>
<dbReference type="InterPro" id="IPR036291">
    <property type="entry name" value="NAD(P)-bd_dom_sf"/>
</dbReference>
<sequence>MIGVATCQYVDILGRYGAYFTEMNPQLDLRTPDQITDPDQVEVMITFQPEDTAFARYPNLRAVFSVGAGTDAIERCPSLPSGLPVFRVQVPDQAAQMAGFAVFHALWHHRRMADYVRDQRDHQWKRRLTGFSPKQRRVGILGYGYMGRGIARALLALDYPVSAYARSVPETPEPGVTHYSTGSLDQFLAQSDILINVLPLTPDTKGLIDGAFLSKLPQGAALIHLGRGGQVNEDALIAALDSGHMSGASLDVFETEPLPKDHPLWSHPNVMITPHIASVPEPADVVRCICQQIQGLQAS</sequence>
<dbReference type="Pfam" id="PF02826">
    <property type="entry name" value="2-Hacid_dh_C"/>
    <property type="match status" value="1"/>
</dbReference>
<dbReference type="RefSeq" id="WP_142492565.1">
    <property type="nucleotide sequence ID" value="NZ_FXTO01000005.1"/>
</dbReference>
<dbReference type="SUPFAM" id="SSF52283">
    <property type="entry name" value="Formate/glycerate dehydrogenase catalytic domain-like"/>
    <property type="match status" value="1"/>
</dbReference>
<evidence type="ECO:0000256" key="2">
    <source>
        <dbReference type="ARBA" id="ARBA00023027"/>
    </source>
</evidence>
<keyword evidence="4" id="KW-0670">Pyruvate</keyword>
<keyword evidence="5" id="KW-1185">Reference proteome</keyword>
<organism evidence="4 5">
    <name type="scientific">Thalassovita litoralis</name>
    <dbReference type="NCBI Taxonomy" id="1010611"/>
    <lineage>
        <taxon>Bacteria</taxon>
        <taxon>Pseudomonadati</taxon>
        <taxon>Pseudomonadota</taxon>
        <taxon>Alphaproteobacteria</taxon>
        <taxon>Rhodobacterales</taxon>
        <taxon>Roseobacteraceae</taxon>
        <taxon>Thalassovita</taxon>
    </lineage>
</organism>
<dbReference type="SUPFAM" id="SSF51735">
    <property type="entry name" value="NAD(P)-binding Rossmann-fold domains"/>
    <property type="match status" value="1"/>
</dbReference>